<evidence type="ECO:0000256" key="1">
    <source>
        <dbReference type="ARBA" id="ARBA00000213"/>
    </source>
</evidence>
<evidence type="ECO:0000313" key="15">
    <source>
        <dbReference type="EMBL" id="EGU37778.1"/>
    </source>
</evidence>
<protein>
    <recommendedName>
        <fullName evidence="3">DNA topoisomerase</fullName>
        <ecNumber evidence="3">5.6.2.1</ecNumber>
    </recommendedName>
    <alternativeName>
        <fullName evidence="13">Omega-protein</fullName>
    </alternativeName>
    <alternativeName>
        <fullName evidence="12">Relaxing enzyme</fullName>
    </alternativeName>
    <alternativeName>
        <fullName evidence="10">Swivelase</fullName>
    </alternativeName>
    <alternativeName>
        <fullName evidence="11">Untwisting enzyme</fullName>
    </alternativeName>
</protein>
<keyword evidence="9" id="KW-0413">Isomerase</keyword>
<dbReference type="SUPFAM" id="SSF57783">
    <property type="entry name" value="Zinc beta-ribbon"/>
    <property type="match status" value="1"/>
</dbReference>
<dbReference type="Gene3D" id="1.10.460.10">
    <property type="entry name" value="Topoisomerase I, domain 2"/>
    <property type="match status" value="1"/>
</dbReference>
<dbReference type="PANTHER" id="PTHR11390">
    <property type="entry name" value="PROKARYOTIC DNA TOPOISOMERASE"/>
    <property type="match status" value="1"/>
</dbReference>
<comment type="catalytic activity">
    <reaction evidence="1">
        <text>ATP-independent breakage of single-stranded DNA, followed by passage and rejoining.</text>
        <dbReference type="EC" id="5.6.2.1"/>
    </reaction>
</comment>
<proteinExistence type="inferred from homology"/>
<dbReference type="GO" id="GO:0043597">
    <property type="term" value="C:cytoplasmic replication fork"/>
    <property type="evidence" value="ECO:0007669"/>
    <property type="project" value="TreeGrafter"/>
</dbReference>
<gene>
    <name evidence="15" type="ORF">VIS19158_10089</name>
</gene>
<dbReference type="PRINTS" id="PR00417">
    <property type="entry name" value="PRTPISMRASEI"/>
</dbReference>
<reference evidence="15 16" key="1">
    <citation type="journal article" date="2012" name="Int. J. Syst. Evol. Microbiol.">
        <title>Vibrio caribbeanicus sp. nov., isolated from the marine sponge Scleritoderma cyanea.</title>
        <authorList>
            <person name="Hoffmann M."/>
            <person name="Monday S.R."/>
            <person name="Allard M.W."/>
            <person name="Strain E.A."/>
            <person name="Whittaker P."/>
            <person name="Naum M."/>
            <person name="McCarthy P.J."/>
            <person name="Lopez J.V."/>
            <person name="Fischer M."/>
            <person name="Brown E.W."/>
        </authorList>
    </citation>
    <scope>NUCLEOTIDE SEQUENCE [LARGE SCALE GENOMIC DNA]</scope>
    <source>
        <strain evidence="15 16">LMG 19158</strain>
    </source>
</reference>
<dbReference type="InterPro" id="IPR013826">
    <property type="entry name" value="Topo_IA_cen_sub3"/>
</dbReference>
<evidence type="ECO:0000256" key="7">
    <source>
        <dbReference type="ARBA" id="ARBA00023029"/>
    </source>
</evidence>
<feature type="domain" description="Topo IA-type catalytic" evidence="14">
    <location>
        <begin position="145"/>
        <end position="609"/>
    </location>
</feature>
<dbReference type="Pfam" id="PF01751">
    <property type="entry name" value="Toprim"/>
    <property type="match status" value="1"/>
</dbReference>
<dbReference type="InterPro" id="IPR013824">
    <property type="entry name" value="Topo_IA_cen_sub1"/>
</dbReference>
<dbReference type="GO" id="GO:0003917">
    <property type="term" value="F:DNA topoisomerase type I (single strand cut, ATP-independent) activity"/>
    <property type="evidence" value="ECO:0007669"/>
    <property type="project" value="UniProtKB-EC"/>
</dbReference>
<dbReference type="Gene3D" id="3.30.65.10">
    <property type="entry name" value="Bacterial Topoisomerase I, domain 1"/>
    <property type="match status" value="2"/>
</dbReference>
<dbReference type="RefSeq" id="WP_005594981.1">
    <property type="nucleotide sequence ID" value="NZ_AFWE01000098.1"/>
</dbReference>
<dbReference type="eggNOG" id="COG0550">
    <property type="taxonomic scope" value="Bacteria"/>
</dbReference>
<dbReference type="PANTHER" id="PTHR11390:SF21">
    <property type="entry name" value="DNA TOPOISOMERASE 3-ALPHA"/>
    <property type="match status" value="1"/>
</dbReference>
<evidence type="ECO:0000256" key="13">
    <source>
        <dbReference type="ARBA" id="ARBA00032877"/>
    </source>
</evidence>
<keyword evidence="5" id="KW-0863">Zinc-finger</keyword>
<dbReference type="InterPro" id="IPR003602">
    <property type="entry name" value="Topo_IA_DNA-bd_dom"/>
</dbReference>
<evidence type="ECO:0000313" key="16">
    <source>
        <dbReference type="Proteomes" id="UP000004349"/>
    </source>
</evidence>
<evidence type="ECO:0000256" key="12">
    <source>
        <dbReference type="ARBA" id="ARBA00032235"/>
    </source>
</evidence>
<evidence type="ECO:0000259" key="14">
    <source>
        <dbReference type="PROSITE" id="PS52039"/>
    </source>
</evidence>
<evidence type="ECO:0000256" key="9">
    <source>
        <dbReference type="ARBA" id="ARBA00023235"/>
    </source>
</evidence>
<evidence type="ECO:0000256" key="10">
    <source>
        <dbReference type="ARBA" id="ARBA00030003"/>
    </source>
</evidence>
<dbReference type="SMART" id="SM00436">
    <property type="entry name" value="TOP1Bc"/>
    <property type="match status" value="1"/>
</dbReference>
<evidence type="ECO:0000256" key="11">
    <source>
        <dbReference type="ARBA" id="ARBA00031985"/>
    </source>
</evidence>
<keyword evidence="8" id="KW-0238">DNA-binding</keyword>
<comment type="similarity">
    <text evidence="2">Belongs to the type IA topoisomerase family.</text>
</comment>
<dbReference type="Gene3D" id="1.10.290.10">
    <property type="entry name" value="Topoisomerase I, domain 4"/>
    <property type="match status" value="1"/>
</dbReference>
<dbReference type="Gene3D" id="3.40.50.140">
    <property type="match status" value="1"/>
</dbReference>
<evidence type="ECO:0000256" key="5">
    <source>
        <dbReference type="ARBA" id="ARBA00022771"/>
    </source>
</evidence>
<evidence type="ECO:0000256" key="2">
    <source>
        <dbReference type="ARBA" id="ARBA00009446"/>
    </source>
</evidence>
<dbReference type="Proteomes" id="UP000004349">
    <property type="component" value="Unassembled WGS sequence"/>
</dbReference>
<dbReference type="InterPro" id="IPR023405">
    <property type="entry name" value="Topo_IA_core_domain"/>
</dbReference>
<dbReference type="Pfam" id="PF01131">
    <property type="entry name" value="Topoisom_bac"/>
    <property type="match status" value="1"/>
</dbReference>
<dbReference type="SUPFAM" id="SSF56712">
    <property type="entry name" value="Prokaryotic type I DNA topoisomerase"/>
    <property type="match status" value="1"/>
</dbReference>
<dbReference type="SMART" id="SM00437">
    <property type="entry name" value="TOP1Ac"/>
    <property type="match status" value="1"/>
</dbReference>
<dbReference type="GO" id="GO:0008270">
    <property type="term" value="F:zinc ion binding"/>
    <property type="evidence" value="ECO:0007669"/>
    <property type="project" value="UniProtKB-KW"/>
</dbReference>
<name>F9RMY2_9VIBR</name>
<accession>F9RMY2</accession>
<dbReference type="GO" id="GO:0006265">
    <property type="term" value="P:DNA topological change"/>
    <property type="evidence" value="ECO:0007669"/>
    <property type="project" value="InterPro"/>
</dbReference>
<comment type="caution">
    <text evidence="15">The sequence shown here is derived from an EMBL/GenBank/DDBJ whole genome shotgun (WGS) entry which is preliminary data.</text>
</comment>
<dbReference type="InterPro" id="IPR003601">
    <property type="entry name" value="Topo_IA_2"/>
</dbReference>
<sequence length="730" mass="81499">LAAAIFNGLGGNVNTEKHDGYYQHGNDIVTYCLGHLLALYDPEDYNIEHKKWLLDQLPMSIHYPPKNKPINSSGAKKQLKVVLSLIEKATSIVHAGDPDPEGCLLVDEVLTFANNKKPVQRVLIADLNEKPVKEALANLQPNENFRFLTAKALARSIADQAHGYNFTRAYTLKAREKGFDKVLNIGRVITTLIGMVNERTLANQNHTKSYYYELFGSFIIDNHTIKGKLIPTDAFDLDEKGRMICSLEVAATKEVDTGAKATIAKIESKEDSINAPMPFNLSKLQIEAAKRWGYKPKDVLDAMQSLYEKHKLVTYPRSDNQYLSDAHLENAQSIFSAISTNAASLGEFVAQAAPTSIHKAFNASKIEAHHAIVPTDKAVNGITLTDRERNLYELVSKRFIALFYPASRRNKVALDIECTGRTYRATQTTLLSQGWEVIFKGEYLDEKNENALDLASFKEQTEGLCDHLDVEERETKPPKLFDDASLLKAMTNAAKFIKDPVLRKQLEDKDKNTSSENGSIGTEATRSGHIEKLVSLTHFVTYSEEKGYKNPVYKTTQAGQEYCAMLPDEIVMPDISAIWEGSLNKIAKGEKTIEAFLSEVSQYISEQVTHVKTHGVPFTQKAGHICPTCQLGAITKRSGKNGAFWACNRYPDCKTTFPDDNGKPNFNPKPKATQSFAVSTEEFCKQCGNGLVRRPGKKPDTFWWSCSGFPTCTVRFFDQNGKPDRDRGEL</sequence>
<dbReference type="Gene3D" id="2.70.20.10">
    <property type="entry name" value="Topoisomerase I, domain 3"/>
    <property type="match status" value="1"/>
</dbReference>
<evidence type="ECO:0000256" key="4">
    <source>
        <dbReference type="ARBA" id="ARBA00022723"/>
    </source>
</evidence>
<dbReference type="InterPro" id="IPR013825">
    <property type="entry name" value="Topo_IA_cen_sub2"/>
</dbReference>
<dbReference type="EMBL" id="AFWE01000098">
    <property type="protein sequence ID" value="EGU37778.1"/>
    <property type="molecule type" value="Genomic_DNA"/>
</dbReference>
<dbReference type="EC" id="5.6.2.1" evidence="3"/>
<dbReference type="InterPro" id="IPR006171">
    <property type="entry name" value="TOPRIM_dom"/>
</dbReference>
<keyword evidence="4" id="KW-0479">Metal-binding</keyword>
<keyword evidence="6" id="KW-0862">Zinc</keyword>
<dbReference type="PROSITE" id="PS00396">
    <property type="entry name" value="TOPO_IA_1"/>
    <property type="match status" value="1"/>
</dbReference>
<dbReference type="InterPro" id="IPR023406">
    <property type="entry name" value="Topo_IA_AS"/>
</dbReference>
<dbReference type="InterPro" id="IPR013497">
    <property type="entry name" value="Topo_IA_cen"/>
</dbReference>
<evidence type="ECO:0000256" key="6">
    <source>
        <dbReference type="ARBA" id="ARBA00022833"/>
    </source>
</evidence>
<organism evidence="15 16">
    <name type="scientific">Vibrio scophthalmi LMG 19158</name>
    <dbReference type="NCBI Taxonomy" id="870967"/>
    <lineage>
        <taxon>Bacteria</taxon>
        <taxon>Pseudomonadati</taxon>
        <taxon>Pseudomonadota</taxon>
        <taxon>Gammaproteobacteria</taxon>
        <taxon>Vibrionales</taxon>
        <taxon>Vibrionaceae</taxon>
        <taxon>Vibrio</taxon>
    </lineage>
</organism>
<dbReference type="InterPro" id="IPR000380">
    <property type="entry name" value="Topo_IA"/>
</dbReference>
<dbReference type="InterPro" id="IPR013498">
    <property type="entry name" value="Topo_IA_Znf"/>
</dbReference>
<feature type="non-terminal residue" evidence="15">
    <location>
        <position position="1"/>
    </location>
</feature>
<dbReference type="GO" id="GO:0006310">
    <property type="term" value="P:DNA recombination"/>
    <property type="evidence" value="ECO:0007669"/>
    <property type="project" value="TreeGrafter"/>
</dbReference>
<dbReference type="PROSITE" id="PS52039">
    <property type="entry name" value="TOPO_IA_2"/>
    <property type="match status" value="1"/>
</dbReference>
<dbReference type="GO" id="GO:0003677">
    <property type="term" value="F:DNA binding"/>
    <property type="evidence" value="ECO:0007669"/>
    <property type="project" value="UniProtKB-KW"/>
</dbReference>
<dbReference type="AlphaFoldDB" id="F9RMY2"/>
<evidence type="ECO:0000256" key="3">
    <source>
        <dbReference type="ARBA" id="ARBA00012891"/>
    </source>
</evidence>
<keyword evidence="7" id="KW-0799">Topoisomerase</keyword>
<evidence type="ECO:0000256" key="8">
    <source>
        <dbReference type="ARBA" id="ARBA00023125"/>
    </source>
</evidence>
<dbReference type="Pfam" id="PF01396">
    <property type="entry name" value="Zn_ribbon_Top1"/>
    <property type="match status" value="2"/>
</dbReference>
<dbReference type="GO" id="GO:0006281">
    <property type="term" value="P:DNA repair"/>
    <property type="evidence" value="ECO:0007669"/>
    <property type="project" value="TreeGrafter"/>
</dbReference>